<comment type="caution">
    <text evidence="1">The sequence shown here is derived from an EMBL/GenBank/DDBJ whole genome shotgun (WGS) entry which is preliminary data.</text>
</comment>
<evidence type="ECO:0000313" key="1">
    <source>
        <dbReference type="EMBL" id="MFH8250009.1"/>
    </source>
</evidence>
<keyword evidence="2" id="KW-1185">Reference proteome</keyword>
<gene>
    <name evidence="1" type="ORF">ACH3VR_06550</name>
</gene>
<dbReference type="Proteomes" id="UP001610861">
    <property type="component" value="Unassembled WGS sequence"/>
</dbReference>
<evidence type="ECO:0000313" key="2">
    <source>
        <dbReference type="Proteomes" id="UP001610861"/>
    </source>
</evidence>
<accession>A0ABW7Q568</accession>
<sequence length="177" mass="18773">MAKPLEQNMGDDAMRAATGRDHAEWHALLDGAGAKGWSHAETARWLTEEQGVAAWWAQGVTIGYEQARKGRIPGQRADGTFSTQKAKTIPGQRLDALAAVGAALTARYGEPSGQNLAAALPIMRWRLADGTRLSASAGPENASGTPITIAQEKLPDQATAEAAKAAFSELLEEIARR</sequence>
<protein>
    <recommendedName>
        <fullName evidence="3">DUF4287 domain-containing protein</fullName>
    </recommendedName>
</protein>
<evidence type="ECO:0008006" key="3">
    <source>
        <dbReference type="Google" id="ProtNLM"/>
    </source>
</evidence>
<name>A0ABW7Q568_9MICO</name>
<dbReference type="RefSeq" id="WP_396639955.1">
    <property type="nucleotide sequence ID" value="NZ_JBIQWL010000002.1"/>
</dbReference>
<dbReference type="EMBL" id="JBIQWL010000002">
    <property type="protein sequence ID" value="MFH8250009.1"/>
    <property type="molecule type" value="Genomic_DNA"/>
</dbReference>
<proteinExistence type="predicted"/>
<organism evidence="1 2">
    <name type="scientific">Microbacterium alkaliflavum</name>
    <dbReference type="NCBI Taxonomy" id="3248839"/>
    <lineage>
        <taxon>Bacteria</taxon>
        <taxon>Bacillati</taxon>
        <taxon>Actinomycetota</taxon>
        <taxon>Actinomycetes</taxon>
        <taxon>Micrococcales</taxon>
        <taxon>Microbacteriaceae</taxon>
        <taxon>Microbacterium</taxon>
    </lineage>
</organism>
<reference evidence="1 2" key="1">
    <citation type="submission" date="2024-09" db="EMBL/GenBank/DDBJ databases">
        <authorList>
            <person name="Pan X."/>
        </authorList>
    </citation>
    <scope>NUCLEOTIDE SEQUENCE [LARGE SCALE GENOMIC DNA]</scope>
    <source>
        <strain evidence="1 2">B2969</strain>
    </source>
</reference>